<reference evidence="2" key="1">
    <citation type="journal article" date="2018" name="DNA Res.">
        <title>Multiple hybrid de novo genome assembly of finger millet, an orphan allotetraploid crop.</title>
        <authorList>
            <person name="Hatakeyama M."/>
            <person name="Aluri S."/>
            <person name="Balachadran M.T."/>
            <person name="Sivarajan S.R."/>
            <person name="Patrignani A."/>
            <person name="Gruter S."/>
            <person name="Poveda L."/>
            <person name="Shimizu-Inatsugi R."/>
            <person name="Baeten J."/>
            <person name="Francoijs K.J."/>
            <person name="Nataraja K.N."/>
            <person name="Reddy Y.A.N."/>
            <person name="Phadnis S."/>
            <person name="Ravikumar R.L."/>
            <person name="Schlapbach R."/>
            <person name="Sreeman S.M."/>
            <person name="Shimizu K.K."/>
        </authorList>
    </citation>
    <scope>NUCLEOTIDE SEQUENCE</scope>
</reference>
<keyword evidence="3" id="KW-1185">Reference proteome</keyword>
<name>A0AAV5F795_ELECO</name>
<reference evidence="2" key="2">
    <citation type="submission" date="2021-12" db="EMBL/GenBank/DDBJ databases">
        <title>Resequencing data analysis of finger millet.</title>
        <authorList>
            <person name="Hatakeyama M."/>
            <person name="Aluri S."/>
            <person name="Balachadran M.T."/>
            <person name="Sivarajan S.R."/>
            <person name="Poveda L."/>
            <person name="Shimizu-Inatsugi R."/>
            <person name="Schlapbach R."/>
            <person name="Sreeman S.M."/>
            <person name="Shimizu K.K."/>
        </authorList>
    </citation>
    <scope>NUCLEOTIDE SEQUENCE</scope>
</reference>
<dbReference type="Proteomes" id="UP001054889">
    <property type="component" value="Unassembled WGS sequence"/>
</dbReference>
<proteinExistence type="predicted"/>
<feature type="signal peptide" evidence="1">
    <location>
        <begin position="1"/>
        <end position="27"/>
    </location>
</feature>
<sequence length="188" mass="20076">MPLSAACVPHATKLALVLLLAMAMASATTKGGDIDLLAANATVTPGSDDTERYICYLCAGRAPMLMKYCPVYWDNCHLECYPPAAAARHRRRSRSVSECYVMKLYWNGSYAIVGRVDCSGIARCFLSCGGGDLAHRKALGAADATTTVLHGVPPPPPRVADFQAQRCGTQVTGLAAPTTFLGGVRRRR</sequence>
<dbReference type="AlphaFoldDB" id="A0AAV5F795"/>
<comment type="caution">
    <text evidence="2">The sequence shown here is derived from an EMBL/GenBank/DDBJ whole genome shotgun (WGS) entry which is preliminary data.</text>
</comment>
<evidence type="ECO:0000313" key="2">
    <source>
        <dbReference type="EMBL" id="GJN30816.1"/>
    </source>
</evidence>
<organism evidence="2 3">
    <name type="scientific">Eleusine coracana subsp. coracana</name>
    <dbReference type="NCBI Taxonomy" id="191504"/>
    <lineage>
        <taxon>Eukaryota</taxon>
        <taxon>Viridiplantae</taxon>
        <taxon>Streptophyta</taxon>
        <taxon>Embryophyta</taxon>
        <taxon>Tracheophyta</taxon>
        <taxon>Spermatophyta</taxon>
        <taxon>Magnoliopsida</taxon>
        <taxon>Liliopsida</taxon>
        <taxon>Poales</taxon>
        <taxon>Poaceae</taxon>
        <taxon>PACMAD clade</taxon>
        <taxon>Chloridoideae</taxon>
        <taxon>Cynodonteae</taxon>
        <taxon>Eleusininae</taxon>
        <taxon>Eleusine</taxon>
    </lineage>
</organism>
<evidence type="ECO:0000313" key="3">
    <source>
        <dbReference type="Proteomes" id="UP001054889"/>
    </source>
</evidence>
<protein>
    <submittedName>
        <fullName evidence="2">Uncharacterized protein</fullName>
    </submittedName>
</protein>
<keyword evidence="1" id="KW-0732">Signal</keyword>
<dbReference type="EMBL" id="BQKI01000082">
    <property type="protein sequence ID" value="GJN30816.1"/>
    <property type="molecule type" value="Genomic_DNA"/>
</dbReference>
<gene>
    <name evidence="2" type="primary">gb19153</name>
    <name evidence="2" type="ORF">PR202_gb19153</name>
</gene>
<feature type="chain" id="PRO_5043775221" evidence="1">
    <location>
        <begin position="28"/>
        <end position="188"/>
    </location>
</feature>
<evidence type="ECO:0000256" key="1">
    <source>
        <dbReference type="SAM" id="SignalP"/>
    </source>
</evidence>
<accession>A0AAV5F795</accession>